<accession>A0A1D8IQA2</accession>
<dbReference type="EMBL" id="CP017415">
    <property type="protein sequence ID" value="AOU98639.1"/>
    <property type="molecule type" value="Genomic_DNA"/>
</dbReference>
<dbReference type="Proteomes" id="UP000095401">
    <property type="component" value="Chromosome"/>
</dbReference>
<sequence>MLGILGALLLTGCSLNNPLLGRWTFERYSGGGDLGSVLGGLAAPFSKGMTLEFTSSAMIVTQDGQKSRTAVDHYDIKGNQVMVWLKTTPTVIRAETYTVSDNGKEISHELAGGGMSEVFARQPAS</sequence>
<name>A0A1D8IQA2_9GAMM</name>
<keyword evidence="2" id="KW-1185">Reference proteome</keyword>
<evidence type="ECO:0000313" key="2">
    <source>
        <dbReference type="Proteomes" id="UP000095401"/>
    </source>
</evidence>
<reference evidence="2" key="1">
    <citation type="submission" date="2016-09" db="EMBL/GenBank/DDBJ databases">
        <title>Acidihalobacter prosperus F5.</title>
        <authorList>
            <person name="Khaleque H.N."/>
            <person name="Ramsay J.P."/>
            <person name="Kaksonen A.H."/>
            <person name="Boxall N.J."/>
            <person name="Watkin E.L.J."/>
        </authorList>
    </citation>
    <scope>NUCLEOTIDE SEQUENCE [LARGE SCALE GENOMIC DNA]</scope>
    <source>
        <strain evidence="2">F5</strain>
    </source>
</reference>
<proteinExistence type="predicted"/>
<dbReference type="AlphaFoldDB" id="A0A1D8IQA2"/>
<evidence type="ECO:0008006" key="3">
    <source>
        <dbReference type="Google" id="ProtNLM"/>
    </source>
</evidence>
<evidence type="ECO:0000313" key="1">
    <source>
        <dbReference type="EMBL" id="AOU98639.1"/>
    </source>
</evidence>
<protein>
    <recommendedName>
        <fullName evidence="3">Lipocalin-like domain-containing protein</fullName>
    </recommendedName>
</protein>
<dbReference type="KEGG" id="aprs:BI364_12330"/>
<gene>
    <name evidence="1" type="ORF">BI364_12330</name>
</gene>
<organism evidence="1 2">
    <name type="scientific">Acidihalobacter yilgarnensis</name>
    <dbReference type="NCBI Taxonomy" id="2819280"/>
    <lineage>
        <taxon>Bacteria</taxon>
        <taxon>Pseudomonadati</taxon>
        <taxon>Pseudomonadota</taxon>
        <taxon>Gammaproteobacteria</taxon>
        <taxon>Chromatiales</taxon>
        <taxon>Ectothiorhodospiraceae</taxon>
        <taxon>Acidihalobacter</taxon>
    </lineage>
</organism>